<keyword evidence="1" id="KW-1185">Reference proteome</keyword>
<name>A0A0R3RH01_9BILA</name>
<dbReference type="Proteomes" id="UP000050640">
    <property type="component" value="Unplaced"/>
</dbReference>
<evidence type="ECO:0000313" key="2">
    <source>
        <dbReference type="WBParaSite" id="EEL_0000070101-mRNA-1"/>
    </source>
</evidence>
<dbReference type="AlphaFoldDB" id="A0A0R3RH01"/>
<accession>A0A0R3RH01</accession>
<sequence>MRKIREYIDVRSKCYDIDPSGNSAEWPYLMKYTISRIRITIATLQGGSVPQIGSQMFEFRESSDLDVLFAFLKHDTEYGKLCIREEPLTRGYTSMGRYVSGMSIEKCYFGKLKTKDYELSTYDMEASPYRFAVSSARTQE</sequence>
<evidence type="ECO:0000313" key="1">
    <source>
        <dbReference type="Proteomes" id="UP000050640"/>
    </source>
</evidence>
<dbReference type="WBParaSite" id="EEL_0000070101-mRNA-1">
    <property type="protein sequence ID" value="EEL_0000070101-mRNA-1"/>
    <property type="gene ID" value="EEL_0000070101"/>
</dbReference>
<reference evidence="2" key="1">
    <citation type="submission" date="2017-02" db="UniProtKB">
        <authorList>
            <consortium name="WormBaseParasite"/>
        </authorList>
    </citation>
    <scope>IDENTIFICATION</scope>
</reference>
<organism evidence="1 2">
    <name type="scientific">Elaeophora elaphi</name>
    <dbReference type="NCBI Taxonomy" id="1147741"/>
    <lineage>
        <taxon>Eukaryota</taxon>
        <taxon>Metazoa</taxon>
        <taxon>Ecdysozoa</taxon>
        <taxon>Nematoda</taxon>
        <taxon>Chromadorea</taxon>
        <taxon>Rhabditida</taxon>
        <taxon>Spirurina</taxon>
        <taxon>Spiruromorpha</taxon>
        <taxon>Filarioidea</taxon>
        <taxon>Onchocercidae</taxon>
        <taxon>Elaeophora</taxon>
    </lineage>
</organism>
<proteinExistence type="predicted"/>
<protein>
    <submittedName>
        <fullName evidence="2">NTP_transf_2 domain-containing protein</fullName>
    </submittedName>
</protein>